<name>A0A178XYV7_SINSA</name>
<reference evidence="2 3" key="1">
    <citation type="submission" date="2015-11" db="EMBL/GenBank/DDBJ databases">
        <title>Ensifer anhuiense sp. nov., an effective nitrogen fixation bacterium with Glycine soja.</title>
        <authorList>
            <person name="Yan H."/>
            <person name="Chen W."/>
        </authorList>
    </citation>
    <scope>NUCLEOTIDE SEQUENCE [LARGE SCALE GENOMIC DNA]</scope>
    <source>
        <strain evidence="2 3">LMG 7837</strain>
    </source>
</reference>
<evidence type="ECO:0000313" key="2">
    <source>
        <dbReference type="EMBL" id="OAP39655.1"/>
    </source>
</evidence>
<proteinExistence type="predicted"/>
<gene>
    <name evidence="2" type="ORF">ATB98_04870</name>
</gene>
<evidence type="ECO:0000259" key="1">
    <source>
        <dbReference type="Pfam" id="PF13007"/>
    </source>
</evidence>
<dbReference type="AlphaFoldDB" id="A0A178XYV7"/>
<protein>
    <recommendedName>
        <fullName evidence="1">Transposase TnpC homeodomain domain-containing protein</fullName>
    </recommendedName>
</protein>
<keyword evidence="3" id="KW-1185">Reference proteome</keyword>
<feature type="domain" description="Transposase TnpC homeodomain" evidence="1">
    <location>
        <begin position="19"/>
        <end position="75"/>
    </location>
</feature>
<dbReference type="STRING" id="36856.ATB98_04870"/>
<accession>A0A178XYV7</accession>
<dbReference type="Pfam" id="PF13007">
    <property type="entry name" value="LZ_Tnp_IS66"/>
    <property type="match status" value="1"/>
</dbReference>
<dbReference type="InterPro" id="IPR024463">
    <property type="entry name" value="Transposase_TnpC_homeodom"/>
</dbReference>
<dbReference type="Proteomes" id="UP000078507">
    <property type="component" value="Unassembled WGS sequence"/>
</dbReference>
<organism evidence="2 3">
    <name type="scientific">Sinorhizobium saheli</name>
    <dbReference type="NCBI Taxonomy" id="36856"/>
    <lineage>
        <taxon>Bacteria</taxon>
        <taxon>Pseudomonadati</taxon>
        <taxon>Pseudomonadota</taxon>
        <taxon>Alphaproteobacteria</taxon>
        <taxon>Hyphomicrobiales</taxon>
        <taxon>Rhizobiaceae</taxon>
        <taxon>Sinorhizobium/Ensifer group</taxon>
        <taxon>Sinorhizobium</taxon>
    </lineage>
</organism>
<evidence type="ECO:0000313" key="3">
    <source>
        <dbReference type="Proteomes" id="UP000078507"/>
    </source>
</evidence>
<dbReference type="EMBL" id="LNQB01000089">
    <property type="protein sequence ID" value="OAP39655.1"/>
    <property type="molecule type" value="Genomic_DNA"/>
</dbReference>
<sequence length="192" mass="20502">MTRQQIYACSELKDLIWKLESRVRDYSRTKFGPISEKLDLTQMELGAGEPETAIAETQAGRLHRGKDRGQRARSRQASLAKSARAASELAAARAVIYQVIVTIRPKYACPEGITGVVQAESPAHLLEGSWPVSSANGEHGAVISGQSFASSCAATNAISGELDGGIIMFHDANTGFATLAYVATAKLPRSPN</sequence>
<comment type="caution">
    <text evidence="2">The sequence shown here is derived from an EMBL/GenBank/DDBJ whole genome shotgun (WGS) entry which is preliminary data.</text>
</comment>